<dbReference type="InterPro" id="IPR000462">
    <property type="entry name" value="CDP-OH_P_trans"/>
</dbReference>
<keyword evidence="14" id="KW-1208">Phospholipid metabolism</keyword>
<dbReference type="InterPro" id="IPR048254">
    <property type="entry name" value="CDP_ALCOHOL_P_TRANSF_CS"/>
</dbReference>
<evidence type="ECO:0000256" key="1">
    <source>
        <dbReference type="ARBA" id="ARBA00004141"/>
    </source>
</evidence>
<comment type="pathway">
    <text evidence="3">Lipid metabolism.</text>
</comment>
<evidence type="ECO:0000256" key="12">
    <source>
        <dbReference type="ARBA" id="ARBA00023136"/>
    </source>
</evidence>
<sequence>MTIPNIITFCRFLMVPGVIYALLQGEMVPAFVIFVLAGLSDGIDGFIARQFNQQSELGSYLDPIADKLLLISVFIMLAILNYLPHWLVVLVVSRDVLIMIAVVLSSLMTHPITVNPLLVSKANTAFQIALAAIVLAELAFEVRFGDLQTILVYVVTLLTILSAGAYLRVWIHHMTDVE</sequence>
<protein>
    <recommendedName>
        <fullName evidence="6">CDP-diacylglycerol--glycerol-3-phosphate 3-phosphatidyltransferase</fullName>
        <ecNumber evidence="5">2.7.8.5</ecNumber>
    </recommendedName>
</protein>
<proteinExistence type="inferred from homology"/>
<name>A0AAE3D1I4_9HYPH</name>
<reference evidence="18" key="1">
    <citation type="submission" date="2021-08" db="EMBL/GenBank/DDBJ databases">
        <title>Hoeflea bacterium WL0058 sp. nov., isolated from the sediment.</title>
        <authorList>
            <person name="Wang L."/>
            <person name="Zhang D."/>
        </authorList>
    </citation>
    <scope>NUCLEOTIDE SEQUENCE</scope>
    <source>
        <strain evidence="18">WL0058</strain>
    </source>
</reference>
<keyword evidence="13" id="KW-0594">Phospholipid biosynthesis</keyword>
<keyword evidence="9 17" id="KW-0812">Transmembrane</keyword>
<evidence type="ECO:0000256" key="17">
    <source>
        <dbReference type="SAM" id="Phobius"/>
    </source>
</evidence>
<evidence type="ECO:0000256" key="6">
    <source>
        <dbReference type="ARBA" id="ARBA00014944"/>
    </source>
</evidence>
<dbReference type="RefSeq" id="WP_220230380.1">
    <property type="nucleotide sequence ID" value="NZ_JAICBX010000004.1"/>
</dbReference>
<organism evidence="18 19">
    <name type="scientific">Flavimaribacter sediminis</name>
    <dbReference type="NCBI Taxonomy" id="2865987"/>
    <lineage>
        <taxon>Bacteria</taxon>
        <taxon>Pseudomonadati</taxon>
        <taxon>Pseudomonadota</taxon>
        <taxon>Alphaproteobacteria</taxon>
        <taxon>Hyphomicrobiales</taxon>
        <taxon>Rhizobiaceae</taxon>
        <taxon>Flavimaribacter</taxon>
    </lineage>
</organism>
<evidence type="ECO:0000256" key="8">
    <source>
        <dbReference type="ARBA" id="ARBA00022679"/>
    </source>
</evidence>
<feature type="transmembrane region" description="Helical" evidence="17">
    <location>
        <begin position="125"/>
        <end position="144"/>
    </location>
</feature>
<dbReference type="AlphaFoldDB" id="A0AAE3D1I4"/>
<dbReference type="Pfam" id="PF01066">
    <property type="entry name" value="CDP-OH_P_transf"/>
    <property type="match status" value="1"/>
</dbReference>
<comment type="caution">
    <text evidence="18">The sequence shown here is derived from an EMBL/GenBank/DDBJ whole genome shotgun (WGS) entry which is preliminary data.</text>
</comment>
<comment type="subcellular location">
    <subcellularLocation>
        <location evidence="1">Membrane</location>
        <topology evidence="1">Multi-pass membrane protein</topology>
    </subcellularLocation>
</comment>
<evidence type="ECO:0000256" key="3">
    <source>
        <dbReference type="ARBA" id="ARBA00005189"/>
    </source>
</evidence>
<evidence type="ECO:0000313" key="18">
    <source>
        <dbReference type="EMBL" id="MBW8639665.1"/>
    </source>
</evidence>
<evidence type="ECO:0000256" key="2">
    <source>
        <dbReference type="ARBA" id="ARBA00005042"/>
    </source>
</evidence>
<dbReference type="Gene3D" id="1.20.120.1760">
    <property type="match status" value="1"/>
</dbReference>
<dbReference type="PANTHER" id="PTHR14269:SF62">
    <property type="entry name" value="CDP-DIACYLGLYCEROL--GLYCEROL-3-PHOSPHATE 3-PHOSPHATIDYLTRANSFERASE 1, CHLOROPLASTIC"/>
    <property type="match status" value="1"/>
</dbReference>
<gene>
    <name evidence="18" type="ORF">K1W69_20900</name>
</gene>
<dbReference type="Proteomes" id="UP001196509">
    <property type="component" value="Unassembled WGS sequence"/>
</dbReference>
<dbReference type="FunFam" id="1.20.120.1760:FF:000033">
    <property type="entry name" value="CDP-alcohol phosphatidyltransferase"/>
    <property type="match status" value="1"/>
</dbReference>
<keyword evidence="12 17" id="KW-0472">Membrane</keyword>
<dbReference type="PROSITE" id="PS00379">
    <property type="entry name" value="CDP_ALCOHOL_P_TRANSF"/>
    <property type="match status" value="1"/>
</dbReference>
<dbReference type="EMBL" id="JAICBX010000004">
    <property type="protein sequence ID" value="MBW8639665.1"/>
    <property type="molecule type" value="Genomic_DNA"/>
</dbReference>
<evidence type="ECO:0000256" key="16">
    <source>
        <dbReference type="RuleBase" id="RU003750"/>
    </source>
</evidence>
<comment type="pathway">
    <text evidence="2">Phospholipid metabolism; phosphatidylglycerol biosynthesis; phosphatidylglycerol from CDP-diacylglycerol: step 1/2.</text>
</comment>
<feature type="transmembrane region" description="Helical" evidence="17">
    <location>
        <begin position="68"/>
        <end position="89"/>
    </location>
</feature>
<keyword evidence="8 16" id="KW-0808">Transferase</keyword>
<keyword evidence="10 17" id="KW-1133">Transmembrane helix</keyword>
<dbReference type="PIRSF" id="PIRSF000847">
    <property type="entry name" value="Phos_ph_gly_syn"/>
    <property type="match status" value="1"/>
</dbReference>
<feature type="transmembrane region" description="Helical" evidence="17">
    <location>
        <begin position="151"/>
        <end position="171"/>
    </location>
</feature>
<dbReference type="GO" id="GO:0016020">
    <property type="term" value="C:membrane"/>
    <property type="evidence" value="ECO:0007669"/>
    <property type="project" value="UniProtKB-SubCell"/>
</dbReference>
<evidence type="ECO:0000256" key="4">
    <source>
        <dbReference type="ARBA" id="ARBA00010441"/>
    </source>
</evidence>
<evidence type="ECO:0000256" key="13">
    <source>
        <dbReference type="ARBA" id="ARBA00023209"/>
    </source>
</evidence>
<dbReference type="InterPro" id="IPR004570">
    <property type="entry name" value="Phosphatidylglycerol_P_synth"/>
</dbReference>
<dbReference type="EC" id="2.7.8.5" evidence="5"/>
<keyword evidence="19" id="KW-1185">Reference proteome</keyword>
<keyword evidence="11" id="KW-0443">Lipid metabolism</keyword>
<dbReference type="PANTHER" id="PTHR14269">
    <property type="entry name" value="CDP-DIACYLGLYCEROL--GLYCEROL-3-PHOSPHATE 3-PHOSPHATIDYLTRANSFERASE-RELATED"/>
    <property type="match status" value="1"/>
</dbReference>
<comment type="catalytic activity">
    <reaction evidence="15">
        <text>a CDP-1,2-diacyl-sn-glycerol + sn-glycerol 3-phosphate = a 1,2-diacyl-sn-glycero-3-phospho-(1'-sn-glycero-3'-phosphate) + CMP + H(+)</text>
        <dbReference type="Rhea" id="RHEA:12593"/>
        <dbReference type="ChEBI" id="CHEBI:15378"/>
        <dbReference type="ChEBI" id="CHEBI:57597"/>
        <dbReference type="ChEBI" id="CHEBI:58332"/>
        <dbReference type="ChEBI" id="CHEBI:60110"/>
        <dbReference type="ChEBI" id="CHEBI:60377"/>
        <dbReference type="EC" id="2.7.8.5"/>
    </reaction>
</comment>
<evidence type="ECO:0000313" key="19">
    <source>
        <dbReference type="Proteomes" id="UP001196509"/>
    </source>
</evidence>
<dbReference type="GO" id="GO:0046474">
    <property type="term" value="P:glycerophospholipid biosynthetic process"/>
    <property type="evidence" value="ECO:0007669"/>
    <property type="project" value="TreeGrafter"/>
</dbReference>
<evidence type="ECO:0000256" key="15">
    <source>
        <dbReference type="ARBA" id="ARBA00048586"/>
    </source>
</evidence>
<evidence type="ECO:0000256" key="14">
    <source>
        <dbReference type="ARBA" id="ARBA00023264"/>
    </source>
</evidence>
<evidence type="ECO:0000256" key="10">
    <source>
        <dbReference type="ARBA" id="ARBA00022989"/>
    </source>
</evidence>
<feature type="transmembrane region" description="Helical" evidence="17">
    <location>
        <begin position="96"/>
        <end position="113"/>
    </location>
</feature>
<evidence type="ECO:0000256" key="7">
    <source>
        <dbReference type="ARBA" id="ARBA00022516"/>
    </source>
</evidence>
<evidence type="ECO:0000256" key="11">
    <source>
        <dbReference type="ARBA" id="ARBA00023098"/>
    </source>
</evidence>
<dbReference type="GO" id="GO:0008444">
    <property type="term" value="F:CDP-diacylglycerol-glycerol-3-phosphate 3-phosphatidyltransferase activity"/>
    <property type="evidence" value="ECO:0007669"/>
    <property type="project" value="UniProtKB-EC"/>
</dbReference>
<evidence type="ECO:0000256" key="9">
    <source>
        <dbReference type="ARBA" id="ARBA00022692"/>
    </source>
</evidence>
<keyword evidence="7" id="KW-0444">Lipid biosynthesis</keyword>
<evidence type="ECO:0000256" key="5">
    <source>
        <dbReference type="ARBA" id="ARBA00013170"/>
    </source>
</evidence>
<accession>A0AAE3D1I4</accession>
<feature type="transmembrane region" description="Helical" evidence="17">
    <location>
        <begin position="6"/>
        <end position="23"/>
    </location>
</feature>
<dbReference type="InterPro" id="IPR050324">
    <property type="entry name" value="CDP-alcohol_PTase-I"/>
</dbReference>
<comment type="similarity">
    <text evidence="4 16">Belongs to the CDP-alcohol phosphatidyltransferase class-I family.</text>
</comment>
<dbReference type="InterPro" id="IPR043130">
    <property type="entry name" value="CDP-OH_PTrfase_TM_dom"/>
</dbReference>